<name>A0A7J6QJC2_PEROL</name>
<evidence type="ECO:0000256" key="2">
    <source>
        <dbReference type="PROSITE-ProRule" id="PRU00047"/>
    </source>
</evidence>
<evidence type="ECO:0000259" key="4">
    <source>
        <dbReference type="PROSITE" id="PS50158"/>
    </source>
</evidence>
<keyword evidence="2" id="KW-0479">Metal-binding</keyword>
<evidence type="ECO:0000313" key="5">
    <source>
        <dbReference type="EMBL" id="KAF4708201.1"/>
    </source>
</evidence>
<feature type="non-terminal residue" evidence="5">
    <location>
        <position position="406"/>
    </location>
</feature>
<feature type="compositionally biased region" description="Pro residues" evidence="3">
    <location>
        <begin position="250"/>
        <end position="271"/>
    </location>
</feature>
<dbReference type="Pfam" id="PF22675">
    <property type="entry name" value="KH-I_KHDC4-BBP"/>
    <property type="match status" value="1"/>
</dbReference>
<dbReference type="InterPro" id="IPR036612">
    <property type="entry name" value="KH_dom_type_1_sf"/>
</dbReference>
<dbReference type="SMART" id="SM00322">
    <property type="entry name" value="KH"/>
    <property type="match status" value="1"/>
</dbReference>
<dbReference type="EMBL" id="JABANM010029318">
    <property type="protein sequence ID" value="KAF4708201.1"/>
    <property type="molecule type" value="Genomic_DNA"/>
</dbReference>
<dbReference type="GO" id="GO:0003723">
    <property type="term" value="F:RNA binding"/>
    <property type="evidence" value="ECO:0007669"/>
    <property type="project" value="UniProtKB-KW"/>
</dbReference>
<protein>
    <submittedName>
        <fullName evidence="5">Splicing factor 1</fullName>
    </submittedName>
</protein>
<feature type="region of interest" description="Disordered" evidence="3">
    <location>
        <begin position="61"/>
        <end position="88"/>
    </location>
</feature>
<evidence type="ECO:0000256" key="1">
    <source>
        <dbReference type="ARBA" id="ARBA00022884"/>
    </source>
</evidence>
<feature type="compositionally biased region" description="Polar residues" evidence="3">
    <location>
        <begin position="67"/>
        <end position="86"/>
    </location>
</feature>
<keyword evidence="2" id="KW-0863">Zinc-finger</keyword>
<proteinExistence type="predicted"/>
<dbReference type="InterPro" id="IPR045071">
    <property type="entry name" value="BBP-like"/>
</dbReference>
<evidence type="ECO:0000256" key="3">
    <source>
        <dbReference type="SAM" id="MobiDB-lite"/>
    </source>
</evidence>
<feature type="compositionally biased region" description="Low complexity" evidence="3">
    <location>
        <begin position="278"/>
        <end position="299"/>
    </location>
</feature>
<feature type="domain" description="CCHC-type" evidence="4">
    <location>
        <begin position="178"/>
        <end position="194"/>
    </location>
</feature>
<feature type="compositionally biased region" description="Polar residues" evidence="3">
    <location>
        <begin position="222"/>
        <end position="231"/>
    </location>
</feature>
<dbReference type="Proteomes" id="UP000574390">
    <property type="component" value="Unassembled WGS sequence"/>
</dbReference>
<keyword evidence="2" id="KW-0862">Zinc</keyword>
<dbReference type="PROSITE" id="PS50158">
    <property type="entry name" value="ZF_CCHC"/>
    <property type="match status" value="1"/>
</dbReference>
<feature type="region of interest" description="Disordered" evidence="3">
    <location>
        <begin position="220"/>
        <end position="347"/>
    </location>
</feature>
<dbReference type="GO" id="GO:0008270">
    <property type="term" value="F:zinc ion binding"/>
    <property type="evidence" value="ECO:0007669"/>
    <property type="project" value="UniProtKB-KW"/>
</dbReference>
<evidence type="ECO:0000313" key="6">
    <source>
        <dbReference type="Proteomes" id="UP000574390"/>
    </source>
</evidence>
<dbReference type="Gene3D" id="3.30.1370.10">
    <property type="entry name" value="K Homology domain, type 1"/>
    <property type="match status" value="1"/>
</dbReference>
<keyword evidence="1" id="KW-0694">RNA-binding</keyword>
<dbReference type="InterPro" id="IPR055256">
    <property type="entry name" value="KH_1_KHDC4/BBP-like"/>
</dbReference>
<organism evidence="5 6">
    <name type="scientific">Perkinsus olseni</name>
    <name type="common">Perkinsus atlanticus</name>
    <dbReference type="NCBI Taxonomy" id="32597"/>
    <lineage>
        <taxon>Eukaryota</taxon>
        <taxon>Sar</taxon>
        <taxon>Alveolata</taxon>
        <taxon>Perkinsozoa</taxon>
        <taxon>Perkinsea</taxon>
        <taxon>Perkinsida</taxon>
        <taxon>Perkinsidae</taxon>
        <taxon>Perkinsus</taxon>
    </lineage>
</organism>
<dbReference type="AlphaFoldDB" id="A0A7J6QJC2"/>
<gene>
    <name evidence="5" type="primary">SF1_3</name>
    <name evidence="5" type="ORF">FOZ62_023439</name>
</gene>
<dbReference type="InterPro" id="IPR001878">
    <property type="entry name" value="Znf_CCHC"/>
</dbReference>
<dbReference type="InterPro" id="IPR004087">
    <property type="entry name" value="KH_dom"/>
</dbReference>
<reference evidence="5 6" key="1">
    <citation type="submission" date="2020-04" db="EMBL/GenBank/DDBJ databases">
        <title>Perkinsus olseni comparative genomics.</title>
        <authorList>
            <person name="Bogema D.R."/>
        </authorList>
    </citation>
    <scope>NUCLEOTIDE SEQUENCE [LARGE SCALE GENOMIC DNA]</scope>
    <source>
        <strain evidence="5">ATCC PRA-205</strain>
    </source>
</reference>
<comment type="caution">
    <text evidence="5">The sequence shown here is derived from an EMBL/GenBank/DDBJ whole genome shotgun (WGS) entry which is preliminary data.</text>
</comment>
<dbReference type="PANTHER" id="PTHR11208">
    <property type="entry name" value="RNA-BINDING PROTEIN RELATED"/>
    <property type="match status" value="1"/>
</dbReference>
<accession>A0A7J6QJC2</accession>
<dbReference type="SUPFAM" id="SSF54791">
    <property type="entry name" value="Eukaryotic type KH-domain (KH-domain type I)"/>
    <property type="match status" value="1"/>
</dbReference>
<sequence>VPNYVPPPEYRPPKYVQKVLVPVKRYPTENFMGILIGPRGCNHRLLKEILDCDITLRGRGTGKHSDFVSQQQSASSGGDRSSTMASWQAEEDASLPLHVHISGDDEDRVQEAVEFIKKCLTPGSREYEALQSRGRDTLAVINGTVGIGSNYHQRQLRVLEADGLDEIERWRAVARHVRCEICGDRGHPTVDCPQRRMPSHDELMEDWRLDKEYHDLMASVSPEASPSSDGQPPSKRQHTSQQEEEILSPPELPPMPLPPPMEATPKVPAPLQPMQQQPSSSSSPSESPANSSSNEETSTGQPTTPHVPRPLAAQPRRQRRPLAPHPLRTIPMDPTPPPAGPYHAEGPYPFDNMGYATHPPPHGYSGRGVFPPAPLPPVRPLPPFRRPYGGPPPPGYGGYYGAEGYY</sequence>